<reference evidence="7" key="2">
    <citation type="submission" date="2023-05" db="EMBL/GenBank/DDBJ databases">
        <authorList>
            <person name="Fouks B."/>
        </authorList>
    </citation>
    <scope>NUCLEOTIDE SEQUENCE</scope>
    <source>
        <strain evidence="7">Stay&amp;Tobe</strain>
        <tissue evidence="7">Testes</tissue>
    </source>
</reference>
<name>A0AAD7Z7K7_DIPPU</name>
<proteinExistence type="predicted"/>
<dbReference type="PROSITE" id="PS51675">
    <property type="entry name" value="SAM_MT_TRM10"/>
    <property type="match status" value="1"/>
</dbReference>
<feature type="domain" description="SAM-dependent MTase TRM10-type" evidence="6">
    <location>
        <begin position="1"/>
        <end position="63"/>
    </location>
</feature>
<keyword evidence="3" id="KW-0808">Transferase</keyword>
<keyword evidence="2" id="KW-0489">Methyltransferase</keyword>
<keyword evidence="4" id="KW-0949">S-adenosyl-L-methionine</keyword>
<evidence type="ECO:0000256" key="3">
    <source>
        <dbReference type="ARBA" id="ARBA00022679"/>
    </source>
</evidence>
<accession>A0AAD7Z7K7</accession>
<dbReference type="Gene3D" id="3.40.1280.30">
    <property type="match status" value="1"/>
</dbReference>
<evidence type="ECO:0000259" key="6">
    <source>
        <dbReference type="PROSITE" id="PS51675"/>
    </source>
</evidence>
<organism evidence="7 8">
    <name type="scientific">Diploptera punctata</name>
    <name type="common">Pacific beetle cockroach</name>
    <dbReference type="NCBI Taxonomy" id="6984"/>
    <lineage>
        <taxon>Eukaryota</taxon>
        <taxon>Metazoa</taxon>
        <taxon>Ecdysozoa</taxon>
        <taxon>Arthropoda</taxon>
        <taxon>Hexapoda</taxon>
        <taxon>Insecta</taxon>
        <taxon>Pterygota</taxon>
        <taxon>Neoptera</taxon>
        <taxon>Polyneoptera</taxon>
        <taxon>Dictyoptera</taxon>
        <taxon>Blattodea</taxon>
        <taxon>Blaberoidea</taxon>
        <taxon>Blaberidae</taxon>
        <taxon>Diplopterinae</taxon>
        <taxon>Diploptera</taxon>
    </lineage>
</organism>
<evidence type="ECO:0000313" key="7">
    <source>
        <dbReference type="EMBL" id="KAJ9575346.1"/>
    </source>
</evidence>
<sequence>FSVNFHSESYTDVFESKDIVYLTSESDNIITSLQDGKVYIIGGLVDHNSQKGLCHQIAQEGKE</sequence>
<dbReference type="GO" id="GO:0052905">
    <property type="term" value="F:tRNA (guanosine(9)-N1)-methyltransferase activity"/>
    <property type="evidence" value="ECO:0007669"/>
    <property type="project" value="UniProtKB-EC"/>
</dbReference>
<evidence type="ECO:0000313" key="8">
    <source>
        <dbReference type="Proteomes" id="UP001233999"/>
    </source>
</evidence>
<dbReference type="Proteomes" id="UP001233999">
    <property type="component" value="Unassembled WGS sequence"/>
</dbReference>
<dbReference type="InterPro" id="IPR038459">
    <property type="entry name" value="MT_TRM10-typ_sf"/>
</dbReference>
<keyword evidence="8" id="KW-1185">Reference proteome</keyword>
<dbReference type="GO" id="GO:0002939">
    <property type="term" value="P:tRNA N1-guanine methylation"/>
    <property type="evidence" value="ECO:0007669"/>
    <property type="project" value="TreeGrafter"/>
</dbReference>
<feature type="non-terminal residue" evidence="7">
    <location>
        <position position="63"/>
    </location>
</feature>
<evidence type="ECO:0000256" key="5">
    <source>
        <dbReference type="ARBA" id="ARBA00048434"/>
    </source>
</evidence>
<dbReference type="GO" id="GO:0005654">
    <property type="term" value="C:nucleoplasm"/>
    <property type="evidence" value="ECO:0007669"/>
    <property type="project" value="TreeGrafter"/>
</dbReference>
<gene>
    <name evidence="7" type="ORF">L9F63_025705</name>
</gene>
<comment type="catalytic activity">
    <reaction evidence="5">
        <text>guanosine(9) in tRNA + S-adenosyl-L-methionine = N(1)-methylguanosine(9) in tRNA + S-adenosyl-L-homocysteine + H(+)</text>
        <dbReference type="Rhea" id="RHEA:43156"/>
        <dbReference type="Rhea" id="RHEA-COMP:10367"/>
        <dbReference type="Rhea" id="RHEA-COMP:10368"/>
        <dbReference type="ChEBI" id="CHEBI:15378"/>
        <dbReference type="ChEBI" id="CHEBI:57856"/>
        <dbReference type="ChEBI" id="CHEBI:59789"/>
        <dbReference type="ChEBI" id="CHEBI:73542"/>
        <dbReference type="ChEBI" id="CHEBI:74269"/>
        <dbReference type="EC" id="2.1.1.221"/>
    </reaction>
</comment>
<evidence type="ECO:0000256" key="2">
    <source>
        <dbReference type="ARBA" id="ARBA00022603"/>
    </source>
</evidence>
<dbReference type="PANTHER" id="PTHR13563:SF13">
    <property type="entry name" value="TRNA METHYLTRANSFERASE 10 HOMOLOG A"/>
    <property type="match status" value="1"/>
</dbReference>
<dbReference type="EMBL" id="JASPKZ010009964">
    <property type="protein sequence ID" value="KAJ9575346.1"/>
    <property type="molecule type" value="Genomic_DNA"/>
</dbReference>
<dbReference type="AlphaFoldDB" id="A0AAD7Z7K7"/>
<dbReference type="InterPro" id="IPR007356">
    <property type="entry name" value="tRNA_m1G_MeTrfase_euk"/>
</dbReference>
<protein>
    <recommendedName>
        <fullName evidence="1">tRNA (guanine(9)-N(1))-methyltransferase</fullName>
        <ecNumber evidence="1">2.1.1.221</ecNumber>
    </recommendedName>
</protein>
<dbReference type="PANTHER" id="PTHR13563">
    <property type="entry name" value="TRNA (GUANINE-9-) METHYLTRANSFERASE"/>
    <property type="match status" value="1"/>
</dbReference>
<evidence type="ECO:0000256" key="1">
    <source>
        <dbReference type="ARBA" id="ARBA00012797"/>
    </source>
</evidence>
<evidence type="ECO:0000256" key="4">
    <source>
        <dbReference type="ARBA" id="ARBA00022691"/>
    </source>
</evidence>
<dbReference type="GO" id="GO:0000049">
    <property type="term" value="F:tRNA binding"/>
    <property type="evidence" value="ECO:0007669"/>
    <property type="project" value="TreeGrafter"/>
</dbReference>
<dbReference type="EC" id="2.1.1.221" evidence="1"/>
<reference evidence="7" key="1">
    <citation type="journal article" date="2023" name="IScience">
        <title>Live-bearing cockroach genome reveals convergent evolutionary mechanisms linked to viviparity in insects and beyond.</title>
        <authorList>
            <person name="Fouks B."/>
            <person name="Harrison M.C."/>
            <person name="Mikhailova A.A."/>
            <person name="Marchal E."/>
            <person name="English S."/>
            <person name="Carruthers M."/>
            <person name="Jennings E.C."/>
            <person name="Chiamaka E.L."/>
            <person name="Frigard R.A."/>
            <person name="Pippel M."/>
            <person name="Attardo G.M."/>
            <person name="Benoit J.B."/>
            <person name="Bornberg-Bauer E."/>
            <person name="Tobe S.S."/>
        </authorList>
    </citation>
    <scope>NUCLEOTIDE SEQUENCE</scope>
    <source>
        <strain evidence="7">Stay&amp;Tobe</strain>
    </source>
</reference>
<comment type="caution">
    <text evidence="7">The sequence shown here is derived from an EMBL/GenBank/DDBJ whole genome shotgun (WGS) entry which is preliminary data.</text>
</comment>
<dbReference type="InterPro" id="IPR028564">
    <property type="entry name" value="MT_TRM10-typ"/>
</dbReference>